<dbReference type="NCBIfam" id="TIGR03666">
    <property type="entry name" value="Rv2061_F420"/>
    <property type="match status" value="1"/>
</dbReference>
<gene>
    <name evidence="2" type="ORF">GCM10023168_06160</name>
</gene>
<protein>
    <submittedName>
        <fullName evidence="2">PPOX class F420-dependent oxidoreductase</fullName>
    </submittedName>
</protein>
<dbReference type="InterPro" id="IPR052019">
    <property type="entry name" value="F420H2_bilvrd_red/Heme_oxyg"/>
</dbReference>
<keyword evidence="1" id="KW-0560">Oxidoreductase</keyword>
<evidence type="ECO:0000313" key="2">
    <source>
        <dbReference type="EMBL" id="GAA4399198.1"/>
    </source>
</evidence>
<dbReference type="SUPFAM" id="SSF50475">
    <property type="entry name" value="FMN-binding split barrel"/>
    <property type="match status" value="1"/>
</dbReference>
<sequence>MDQPDAGGPAVRAADHPLATAKYVELTTFRRTGVGVPTPVWFAPSLDDPTLFAAISVDDTGKTKRLGHTRRVELRACDLRGRVDEGAPTYAGTARVVRDAAGVASARRAVVAKYGFPARFSDLVDSVGSRVGLRRAARAGILVRVDPEPLDPRG</sequence>
<reference evidence="3" key="1">
    <citation type="journal article" date="2019" name="Int. J. Syst. Evol. Microbiol.">
        <title>The Global Catalogue of Microorganisms (GCM) 10K type strain sequencing project: providing services to taxonomists for standard genome sequencing and annotation.</title>
        <authorList>
            <consortium name="The Broad Institute Genomics Platform"/>
            <consortium name="The Broad Institute Genome Sequencing Center for Infectious Disease"/>
            <person name="Wu L."/>
            <person name="Ma J."/>
        </authorList>
    </citation>
    <scope>NUCLEOTIDE SEQUENCE [LARGE SCALE GENOMIC DNA]</scope>
    <source>
        <strain evidence="3">JCM 17809</strain>
    </source>
</reference>
<evidence type="ECO:0000256" key="1">
    <source>
        <dbReference type="ARBA" id="ARBA00023002"/>
    </source>
</evidence>
<dbReference type="InterPro" id="IPR019965">
    <property type="entry name" value="PPOX_F420-dep_Rv2061_put"/>
</dbReference>
<comment type="caution">
    <text evidence="2">The sequence shown here is derived from an EMBL/GenBank/DDBJ whole genome shotgun (WGS) entry which is preliminary data.</text>
</comment>
<accession>A0ABP8K1M3</accession>
<dbReference type="PANTHER" id="PTHR35176">
    <property type="entry name" value="HEME OXYGENASE HI_0854-RELATED"/>
    <property type="match status" value="1"/>
</dbReference>
<proteinExistence type="predicted"/>
<dbReference type="PANTHER" id="PTHR35176:SF11">
    <property type="entry name" value="PYRIDOXAMINE 5'-PHOSPHATE OXIDASE FAMILY PROTEIN"/>
    <property type="match status" value="1"/>
</dbReference>
<keyword evidence="3" id="KW-1185">Reference proteome</keyword>
<dbReference type="InterPro" id="IPR012349">
    <property type="entry name" value="Split_barrel_FMN-bd"/>
</dbReference>
<name>A0ABP8K1M3_9MICO</name>
<organism evidence="2 3">
    <name type="scientific">Fodinibacter luteus</name>
    <dbReference type="NCBI Taxonomy" id="552064"/>
    <lineage>
        <taxon>Bacteria</taxon>
        <taxon>Bacillati</taxon>
        <taxon>Actinomycetota</taxon>
        <taxon>Actinomycetes</taxon>
        <taxon>Micrococcales</taxon>
        <taxon>Intrasporangiaceae</taxon>
        <taxon>Fodinibacter (ex Wang et al. 2009)</taxon>
    </lineage>
</organism>
<dbReference type="EMBL" id="BAABGM010000003">
    <property type="protein sequence ID" value="GAA4399198.1"/>
    <property type="molecule type" value="Genomic_DNA"/>
</dbReference>
<evidence type="ECO:0000313" key="3">
    <source>
        <dbReference type="Proteomes" id="UP001500945"/>
    </source>
</evidence>
<dbReference type="Gene3D" id="2.30.110.10">
    <property type="entry name" value="Electron Transport, Fmn-binding Protein, Chain A"/>
    <property type="match status" value="1"/>
</dbReference>
<dbReference type="Proteomes" id="UP001500945">
    <property type="component" value="Unassembled WGS sequence"/>
</dbReference>
<dbReference type="RefSeq" id="WP_345202144.1">
    <property type="nucleotide sequence ID" value="NZ_BAABGM010000003.1"/>
</dbReference>